<gene>
    <name evidence="3" type="primary">hao1_2</name>
    <name evidence="3" type="ORF">CODIS_11480</name>
</gene>
<evidence type="ECO:0000256" key="1">
    <source>
        <dbReference type="ARBA" id="ARBA00022729"/>
    </source>
</evidence>
<dbReference type="SUPFAM" id="SSF48695">
    <property type="entry name" value="Multiheme cytochromes"/>
    <property type="match status" value="1"/>
</dbReference>
<keyword evidence="1 2" id="KW-0732">Signal</keyword>
<dbReference type="PANTHER" id="PTHR35038">
    <property type="entry name" value="DISSIMILATORY SULFITE REDUCTASE SIRA"/>
    <property type="match status" value="1"/>
</dbReference>
<dbReference type="RefSeq" id="WP_069121984.1">
    <property type="nucleotide sequence ID" value="NZ_MARB01000005.1"/>
</dbReference>
<dbReference type="InterPro" id="IPR051829">
    <property type="entry name" value="Multiheme_Cytochr_ET"/>
</dbReference>
<feature type="chain" id="PRO_5031066691" evidence="2">
    <location>
        <begin position="27"/>
        <end position="485"/>
    </location>
</feature>
<dbReference type="AlphaFoldDB" id="A0A7Z1AGY6"/>
<evidence type="ECO:0000313" key="4">
    <source>
        <dbReference type="Proteomes" id="UP000094769"/>
    </source>
</evidence>
<accession>A0A7Z1AGY6</accession>
<dbReference type="EMBL" id="MARB01000005">
    <property type="protein sequence ID" value="ODJ88599.1"/>
    <property type="molecule type" value="Genomic_DNA"/>
</dbReference>
<reference evidence="3 4" key="1">
    <citation type="submission" date="2016-06" db="EMBL/GenBank/DDBJ databases">
        <title>Genome sequence of endosymbiont of Candidatus Endolucinida thiodiazotropha.</title>
        <authorList>
            <person name="Poehlein A."/>
            <person name="Koenig S."/>
            <person name="Heiden S.E."/>
            <person name="Thuermer A."/>
            <person name="Voget S."/>
            <person name="Daniel R."/>
            <person name="Markert S."/>
            <person name="Gros O."/>
            <person name="Schweder T."/>
        </authorList>
    </citation>
    <scope>NUCLEOTIDE SEQUENCE [LARGE SCALE GENOMIC DNA]</scope>
    <source>
        <strain evidence="3 4">COS</strain>
    </source>
</reference>
<comment type="caution">
    <text evidence="3">The sequence shown here is derived from an EMBL/GenBank/DDBJ whole genome shotgun (WGS) entry which is preliminary data.</text>
</comment>
<name>A0A7Z1AGY6_9GAMM</name>
<dbReference type="PANTHER" id="PTHR35038:SF8">
    <property type="entry name" value="C-TYPE POLYHEME CYTOCHROME OMCC"/>
    <property type="match status" value="1"/>
</dbReference>
<feature type="signal peptide" evidence="2">
    <location>
        <begin position="1"/>
        <end position="26"/>
    </location>
</feature>
<dbReference type="EC" id="1.7.2.6" evidence="3"/>
<dbReference type="Proteomes" id="UP000094769">
    <property type="component" value="Unassembled WGS sequence"/>
</dbReference>
<protein>
    <submittedName>
        <fullName evidence="3">Hydroxylamine oxidoreductase</fullName>
        <ecNumber evidence="3">1.7.2.6</ecNumber>
    </submittedName>
</protein>
<dbReference type="Pfam" id="PF13447">
    <property type="entry name" value="Multi-haem_cyto"/>
    <property type="match status" value="1"/>
</dbReference>
<dbReference type="Gene3D" id="1.20.850.10">
    <property type="entry name" value="Hydroxylamine Oxidoreductase, Chain A, domain 2"/>
    <property type="match status" value="1"/>
</dbReference>
<organism evidence="3 4">
    <name type="scientific">Candidatus Thiodiazotropha endolucinida</name>
    <dbReference type="NCBI Taxonomy" id="1655433"/>
    <lineage>
        <taxon>Bacteria</taxon>
        <taxon>Pseudomonadati</taxon>
        <taxon>Pseudomonadota</taxon>
        <taxon>Gammaproteobacteria</taxon>
        <taxon>Chromatiales</taxon>
        <taxon>Sedimenticolaceae</taxon>
        <taxon>Candidatus Thiodiazotropha</taxon>
    </lineage>
</organism>
<proteinExistence type="predicted"/>
<keyword evidence="4" id="KW-1185">Reference proteome</keyword>
<dbReference type="GO" id="GO:0016491">
    <property type="term" value="F:oxidoreductase activity"/>
    <property type="evidence" value="ECO:0007669"/>
    <property type="project" value="UniProtKB-KW"/>
</dbReference>
<evidence type="ECO:0000313" key="3">
    <source>
        <dbReference type="EMBL" id="ODJ88599.1"/>
    </source>
</evidence>
<dbReference type="InterPro" id="IPR036280">
    <property type="entry name" value="Multihaem_cyt_sf"/>
</dbReference>
<keyword evidence="3" id="KW-0560">Oxidoreductase</keyword>
<dbReference type="Gene3D" id="1.10.780.10">
    <property type="entry name" value="Hydroxylamine Oxidoreductase, Chain A, domain 1"/>
    <property type="match status" value="1"/>
</dbReference>
<evidence type="ECO:0000256" key="2">
    <source>
        <dbReference type="SAM" id="SignalP"/>
    </source>
</evidence>
<sequence>MKRRRLLLPSVATALLFLGLNNLAFAADSPAKTLDEDQMAQADCVGCHINVNPGIVKQHMEGPHANTKKVEDEVRCHDCHGVDHKTMDDVEKASMPTPEICGECHKKQARQHRDGKHNLAWLAMKSQIAWHGQPGSITEQGYRGCSGCHKIGEKGLLAATQGNLGDVKRDGGKEAATYRYGNAQCDACHTRHSFKASEAMDPRACSNCHMGFDHPQWEMYTSAKHGIVWQIEGHVNEGGRAPTCQTCHLSEGDHEVRTAWGFLGLRIPTKENVLALIDVAPSLKEPLTKLAGLLPSGHYMDVDDDPQWTFDRALILQAAGILDASLQPTERFIEIVVQGQAARGPEEFNVERKKMKATCNKCHAQGFVNEHFKASDEIIKAADHEFAKAITAVQALYKDGILQKPEGWEYAPDLLQYYEAKTSIEQELYLIMLEYRQRTFQGAFHASNDYMHWYGWAPLKTAVNTILEEAKRMRAEHDSKKMAAK</sequence>